<accession>A0ABC8ATN8</accession>
<protein>
    <recommendedName>
        <fullName evidence="3">XRE family transcriptional regulator</fullName>
    </recommendedName>
</protein>
<dbReference type="EMBL" id="CP017839">
    <property type="protein sequence ID" value="APA97598.1"/>
    <property type="molecule type" value="Genomic_DNA"/>
</dbReference>
<evidence type="ECO:0000313" key="1">
    <source>
        <dbReference type="EMBL" id="APA97598.1"/>
    </source>
</evidence>
<dbReference type="AlphaFoldDB" id="A0ABC8ATN8"/>
<evidence type="ECO:0008006" key="3">
    <source>
        <dbReference type="Google" id="ProtNLM"/>
    </source>
</evidence>
<name>A0ABC8ATN8_9NOCA</name>
<dbReference type="GeneID" id="93375862"/>
<dbReference type="Proteomes" id="UP000180166">
    <property type="component" value="Chromosome"/>
</dbReference>
<dbReference type="KEGG" id="nsr:NS506_03546"/>
<sequence length="357" mass="39992">MSADHKKKNPYAAQERRHRVEIAGALRDYGLTYAQIARKLGISLYQVEQALGEAATLRAQGLSKAEVAAEIGVPYGSVGRVLRTPHRKLLTARQNQAMDGITDMFGMQIDVLAWFLDTDLSTAYHIANILTARGDLYPLATVQPGRAWAVVKRDKAAPRLGWRPPEWHPPIALAGHYRAVTQARIMLVGSDPERWVSERHLRHHAEELAAAVWEPRPALSSGREPRAGRPHVHDGWVLRRINGELQWWAVEVELTRKDPADMDTALQGAMRATQTMVPFRQVGELVGLLYLCRTAHVLDGVSAAADRLPPEIDAIDIEFETRDFDDDWTTFLARRAERKAAGKSKRPNRLHISKEAS</sequence>
<dbReference type="RefSeq" id="WP_071343966.1">
    <property type="nucleotide sequence ID" value="NZ_BAAARX010000002.1"/>
</dbReference>
<proteinExistence type="predicted"/>
<organism evidence="1 2">
    <name type="scientific">Nocardia seriolae</name>
    <dbReference type="NCBI Taxonomy" id="37332"/>
    <lineage>
        <taxon>Bacteria</taxon>
        <taxon>Bacillati</taxon>
        <taxon>Actinomycetota</taxon>
        <taxon>Actinomycetes</taxon>
        <taxon>Mycobacteriales</taxon>
        <taxon>Nocardiaceae</taxon>
        <taxon>Nocardia</taxon>
    </lineage>
</organism>
<gene>
    <name evidence="1" type="ORF">NS506_03546</name>
</gene>
<evidence type="ECO:0000313" key="2">
    <source>
        <dbReference type="Proteomes" id="UP000180166"/>
    </source>
</evidence>
<reference evidence="1 2" key="1">
    <citation type="submission" date="2016-10" db="EMBL/GenBank/DDBJ databases">
        <title>Genome sequence of Nocardia seriolae strain EM150506, isolated from Anguila japonica.</title>
        <authorList>
            <person name="Han H.-J."/>
        </authorList>
    </citation>
    <scope>NUCLEOTIDE SEQUENCE [LARGE SCALE GENOMIC DNA]</scope>
    <source>
        <strain evidence="1 2">EM150506</strain>
    </source>
</reference>